<dbReference type="EMBL" id="NHYE01005360">
    <property type="protein sequence ID" value="PPQ74151.1"/>
    <property type="molecule type" value="Genomic_DNA"/>
</dbReference>
<keyword evidence="3" id="KW-1185">Reference proteome</keyword>
<organism evidence="2 3">
    <name type="scientific">Gymnopilus dilepis</name>
    <dbReference type="NCBI Taxonomy" id="231916"/>
    <lineage>
        <taxon>Eukaryota</taxon>
        <taxon>Fungi</taxon>
        <taxon>Dikarya</taxon>
        <taxon>Basidiomycota</taxon>
        <taxon>Agaricomycotina</taxon>
        <taxon>Agaricomycetes</taxon>
        <taxon>Agaricomycetidae</taxon>
        <taxon>Agaricales</taxon>
        <taxon>Agaricineae</taxon>
        <taxon>Hymenogastraceae</taxon>
        <taxon>Gymnopilus</taxon>
    </lineage>
</organism>
<accession>A0A409W6J7</accession>
<evidence type="ECO:0000313" key="3">
    <source>
        <dbReference type="Proteomes" id="UP000284706"/>
    </source>
</evidence>
<evidence type="ECO:0000256" key="1">
    <source>
        <dbReference type="SAM" id="MobiDB-lite"/>
    </source>
</evidence>
<dbReference type="AlphaFoldDB" id="A0A409W6J7"/>
<dbReference type="InParanoid" id="A0A409W6J7"/>
<sequence length="243" mass="27034">MTHATMGHGVYILSLSGPYRACLLLACVHETAQLLKAGHVGRQQSQALSFFICRACLKGELLRDIDGVVPALCFILGVLSGPESASVRVPMVSTERSNSSAVYDLKSLTITPAATGRYPGTYRPRNYEPARNSVPPSSYKNVRAPHYRLARDVRDSSSTSRVYDRARSSNRIRRYPPPQPHYQFARRSRKRSSKPITTIHLKHSDGSRFKRRRDGSTVAGSAKGRGRLLKNAYLAIKRFFSGL</sequence>
<dbReference type="Proteomes" id="UP000284706">
    <property type="component" value="Unassembled WGS sequence"/>
</dbReference>
<feature type="compositionally biased region" description="Basic residues" evidence="1">
    <location>
        <begin position="184"/>
        <end position="193"/>
    </location>
</feature>
<feature type="region of interest" description="Disordered" evidence="1">
    <location>
        <begin position="119"/>
        <end position="222"/>
    </location>
</feature>
<reference evidence="2 3" key="1">
    <citation type="journal article" date="2018" name="Evol. Lett.">
        <title>Horizontal gene cluster transfer increased hallucinogenic mushroom diversity.</title>
        <authorList>
            <person name="Reynolds H.T."/>
            <person name="Vijayakumar V."/>
            <person name="Gluck-Thaler E."/>
            <person name="Korotkin H.B."/>
            <person name="Matheny P.B."/>
            <person name="Slot J.C."/>
        </authorList>
    </citation>
    <scope>NUCLEOTIDE SEQUENCE [LARGE SCALE GENOMIC DNA]</scope>
    <source>
        <strain evidence="2 3">SRW20</strain>
    </source>
</reference>
<evidence type="ECO:0000313" key="2">
    <source>
        <dbReference type="EMBL" id="PPQ74151.1"/>
    </source>
</evidence>
<protein>
    <submittedName>
        <fullName evidence="2">Uncharacterized protein</fullName>
    </submittedName>
</protein>
<gene>
    <name evidence="2" type="ORF">CVT26_007152</name>
</gene>
<proteinExistence type="predicted"/>
<comment type="caution">
    <text evidence="2">The sequence shown here is derived from an EMBL/GenBank/DDBJ whole genome shotgun (WGS) entry which is preliminary data.</text>
</comment>
<name>A0A409W6J7_9AGAR</name>